<dbReference type="InterPro" id="IPR013320">
    <property type="entry name" value="ConA-like_dom_sf"/>
</dbReference>
<dbReference type="SMART" id="SM00336">
    <property type="entry name" value="BBOX"/>
    <property type="match status" value="1"/>
</dbReference>
<keyword evidence="3" id="KW-0862">Zinc</keyword>
<dbReference type="SMART" id="SM00449">
    <property type="entry name" value="SPRY"/>
    <property type="match status" value="1"/>
</dbReference>
<dbReference type="CDD" id="cd16594">
    <property type="entry name" value="RING-HC_TRIM7-like_C-IV"/>
    <property type="match status" value="1"/>
</dbReference>
<evidence type="ECO:0000313" key="11">
    <source>
        <dbReference type="Proteomes" id="UP001066276"/>
    </source>
</evidence>
<dbReference type="Pfam" id="PF13765">
    <property type="entry name" value="PRY"/>
    <property type="match status" value="1"/>
</dbReference>
<evidence type="ECO:0000256" key="4">
    <source>
        <dbReference type="ARBA" id="ARBA00023054"/>
    </source>
</evidence>
<reference evidence="10" key="1">
    <citation type="journal article" date="2022" name="bioRxiv">
        <title>Sequencing and chromosome-scale assembly of the giantPleurodeles waltlgenome.</title>
        <authorList>
            <person name="Brown T."/>
            <person name="Elewa A."/>
            <person name="Iarovenko S."/>
            <person name="Subramanian E."/>
            <person name="Araus A.J."/>
            <person name="Petzold A."/>
            <person name="Susuki M."/>
            <person name="Suzuki K.-i.T."/>
            <person name="Hayashi T."/>
            <person name="Toyoda A."/>
            <person name="Oliveira C."/>
            <person name="Osipova E."/>
            <person name="Leigh N.D."/>
            <person name="Simon A."/>
            <person name="Yun M.H."/>
        </authorList>
    </citation>
    <scope>NUCLEOTIDE SEQUENCE</scope>
    <source>
        <strain evidence="10">20211129_DDA</strain>
        <tissue evidence="10">Liver</tissue>
    </source>
</reference>
<comment type="caution">
    <text evidence="10">The sequence shown here is derived from an EMBL/GenBank/DDBJ whole genome shotgun (WGS) entry which is preliminary data.</text>
</comment>
<evidence type="ECO:0000256" key="2">
    <source>
        <dbReference type="ARBA" id="ARBA00022771"/>
    </source>
</evidence>
<dbReference type="SMART" id="SM00184">
    <property type="entry name" value="RING"/>
    <property type="match status" value="1"/>
</dbReference>
<evidence type="ECO:0000256" key="1">
    <source>
        <dbReference type="ARBA" id="ARBA00022723"/>
    </source>
</evidence>
<dbReference type="InterPro" id="IPR006574">
    <property type="entry name" value="PRY"/>
</dbReference>
<organism evidence="10 11">
    <name type="scientific">Pleurodeles waltl</name>
    <name type="common">Iberian ribbed newt</name>
    <dbReference type="NCBI Taxonomy" id="8319"/>
    <lineage>
        <taxon>Eukaryota</taxon>
        <taxon>Metazoa</taxon>
        <taxon>Chordata</taxon>
        <taxon>Craniata</taxon>
        <taxon>Vertebrata</taxon>
        <taxon>Euteleostomi</taxon>
        <taxon>Amphibia</taxon>
        <taxon>Batrachia</taxon>
        <taxon>Caudata</taxon>
        <taxon>Salamandroidea</taxon>
        <taxon>Salamandridae</taxon>
        <taxon>Pleurodelinae</taxon>
        <taxon>Pleurodeles</taxon>
    </lineage>
</organism>
<name>A0AAV7WG41_PLEWA</name>
<dbReference type="Pfam" id="PF00622">
    <property type="entry name" value="SPRY"/>
    <property type="match status" value="1"/>
</dbReference>
<dbReference type="Gene3D" id="2.60.120.920">
    <property type="match status" value="1"/>
</dbReference>
<dbReference type="PROSITE" id="PS50119">
    <property type="entry name" value="ZF_BBOX"/>
    <property type="match status" value="1"/>
</dbReference>
<dbReference type="PROSITE" id="PS00518">
    <property type="entry name" value="ZF_RING_1"/>
    <property type="match status" value="1"/>
</dbReference>
<evidence type="ECO:0000256" key="6">
    <source>
        <dbReference type="SAM" id="Coils"/>
    </source>
</evidence>
<dbReference type="SUPFAM" id="SSF57845">
    <property type="entry name" value="B-box zinc-binding domain"/>
    <property type="match status" value="1"/>
</dbReference>
<dbReference type="CDD" id="cd19760">
    <property type="entry name" value="Bbox2_TRIM4-like"/>
    <property type="match status" value="1"/>
</dbReference>
<dbReference type="SUPFAM" id="SSF57850">
    <property type="entry name" value="RING/U-box"/>
    <property type="match status" value="1"/>
</dbReference>
<feature type="coiled-coil region" evidence="6">
    <location>
        <begin position="145"/>
        <end position="197"/>
    </location>
</feature>
<dbReference type="InterPro" id="IPR013083">
    <property type="entry name" value="Znf_RING/FYVE/PHD"/>
</dbReference>
<evidence type="ECO:0000259" key="9">
    <source>
        <dbReference type="PROSITE" id="PS50188"/>
    </source>
</evidence>
<evidence type="ECO:0000313" key="10">
    <source>
        <dbReference type="EMBL" id="KAJ1211646.1"/>
    </source>
</evidence>
<dbReference type="Gene3D" id="3.30.40.10">
    <property type="entry name" value="Zinc/RING finger domain, C3HC4 (zinc finger)"/>
    <property type="match status" value="1"/>
</dbReference>
<dbReference type="CDD" id="cd12888">
    <property type="entry name" value="SPRY_PRY_TRIM7_like"/>
    <property type="match status" value="1"/>
</dbReference>
<feature type="domain" description="B box-type" evidence="8">
    <location>
        <begin position="89"/>
        <end position="130"/>
    </location>
</feature>
<dbReference type="Proteomes" id="UP001066276">
    <property type="component" value="Chromosome 1_2"/>
</dbReference>
<accession>A0AAV7WG41</accession>
<dbReference type="InterPro" id="IPR001841">
    <property type="entry name" value="Znf_RING"/>
</dbReference>
<proteinExistence type="predicted"/>
<dbReference type="AlphaFoldDB" id="A0AAV7WG41"/>
<keyword evidence="2 5" id="KW-0863">Zinc-finger</keyword>
<dbReference type="SMART" id="SM00589">
    <property type="entry name" value="PRY"/>
    <property type="match status" value="1"/>
</dbReference>
<dbReference type="GO" id="GO:0008270">
    <property type="term" value="F:zinc ion binding"/>
    <property type="evidence" value="ECO:0007669"/>
    <property type="project" value="UniProtKB-KW"/>
</dbReference>
<feature type="domain" description="RING-type" evidence="7">
    <location>
        <begin position="16"/>
        <end position="57"/>
    </location>
</feature>
<dbReference type="InterPro" id="IPR000315">
    <property type="entry name" value="Znf_B-box"/>
</dbReference>
<keyword evidence="1" id="KW-0479">Metal-binding</keyword>
<gene>
    <name evidence="10" type="ORF">NDU88_007003</name>
</gene>
<dbReference type="SUPFAM" id="SSF49899">
    <property type="entry name" value="Concanavalin A-like lectins/glucanases"/>
    <property type="match status" value="1"/>
</dbReference>
<dbReference type="PROSITE" id="PS50089">
    <property type="entry name" value="ZF_RING_2"/>
    <property type="match status" value="1"/>
</dbReference>
<dbReference type="EMBL" id="JANPWB010000002">
    <property type="protein sequence ID" value="KAJ1211646.1"/>
    <property type="molecule type" value="Genomic_DNA"/>
</dbReference>
<feature type="domain" description="B30.2/SPRY" evidence="9">
    <location>
        <begin position="262"/>
        <end position="454"/>
    </location>
</feature>
<sequence length="454" mass="52544">MAAANPLQSLKADATCPICLEFYKDPVTIDCGHNFCRACILGCPKGLGQALQCPQCRVACARVRLRANRQLQSIVESVRQLSLQQERAEEGGLCQEHEEKLKLFCEEDKKLICVICRESRDHRSHTALPIKEATMEYKDELQSWLHLLMKEKEEIMASKQKVEEKFKAIKIKLVTGRQRLVAEFQRLYQRLKVQEQDMLKRLAVMDRKITMSENAKVAELSGQISPLDALIKEIQAKCHQSAESFLQDYRSTLSRCEKAKFREPEKIIHEPREAWWNYKVPVTLDPDTACPVLILSESGRRVRWTDRQETLPENPRRFTYDQCVLGTEGFKSGKHYWEVQLAEEGIGWFVGVARENVSRNQDVPEGGIWALGQYVSDYWVVTTYPSSCMSSSPDYRLVLRDRLKKLGVYLDYEAGRLSFYNTETMEHLYTFTKASFNERIFPFFCLWGADIRIV</sequence>
<evidence type="ECO:0000256" key="5">
    <source>
        <dbReference type="PROSITE-ProRule" id="PRU00024"/>
    </source>
</evidence>
<keyword evidence="4 6" id="KW-0175">Coiled coil</keyword>
<dbReference type="Pfam" id="PF00643">
    <property type="entry name" value="zf-B_box"/>
    <property type="match status" value="1"/>
</dbReference>
<evidence type="ECO:0000259" key="8">
    <source>
        <dbReference type="PROSITE" id="PS50119"/>
    </source>
</evidence>
<dbReference type="InterPro" id="IPR043136">
    <property type="entry name" value="B30.2/SPRY_sf"/>
</dbReference>
<dbReference type="InterPro" id="IPR003877">
    <property type="entry name" value="SPRY_dom"/>
</dbReference>
<protein>
    <submittedName>
        <fullName evidence="10">Uncharacterized protein</fullName>
    </submittedName>
</protein>
<dbReference type="InterPro" id="IPR050143">
    <property type="entry name" value="TRIM/RBCC"/>
</dbReference>
<dbReference type="InterPro" id="IPR001870">
    <property type="entry name" value="B30.2/SPRY"/>
</dbReference>
<evidence type="ECO:0000259" key="7">
    <source>
        <dbReference type="PROSITE" id="PS50089"/>
    </source>
</evidence>
<dbReference type="PROSITE" id="PS50188">
    <property type="entry name" value="B302_SPRY"/>
    <property type="match status" value="1"/>
</dbReference>
<dbReference type="PANTHER" id="PTHR24103">
    <property type="entry name" value="E3 UBIQUITIN-PROTEIN LIGASE TRIM"/>
    <property type="match status" value="1"/>
</dbReference>
<keyword evidence="11" id="KW-1185">Reference proteome</keyword>
<evidence type="ECO:0000256" key="3">
    <source>
        <dbReference type="ARBA" id="ARBA00022833"/>
    </source>
</evidence>
<dbReference type="Pfam" id="PF15227">
    <property type="entry name" value="zf-C3HC4_4"/>
    <property type="match status" value="1"/>
</dbReference>
<dbReference type="Gene3D" id="3.30.160.60">
    <property type="entry name" value="Classic Zinc Finger"/>
    <property type="match status" value="1"/>
</dbReference>
<dbReference type="InterPro" id="IPR003879">
    <property type="entry name" value="Butyrophylin_SPRY"/>
</dbReference>
<dbReference type="InterPro" id="IPR017907">
    <property type="entry name" value="Znf_RING_CS"/>
</dbReference>
<dbReference type="FunFam" id="2.60.120.920:FF:000004">
    <property type="entry name" value="Butyrophilin subfamily 1 member A1"/>
    <property type="match status" value="1"/>
</dbReference>
<dbReference type="PRINTS" id="PR01407">
    <property type="entry name" value="BUTYPHLNCDUF"/>
</dbReference>